<comment type="caution">
    <text evidence="5">The sequence shown here is derived from an EMBL/GenBank/DDBJ whole genome shotgun (WGS) entry which is preliminary data.</text>
</comment>
<proteinExistence type="inferred from homology"/>
<comment type="function">
    <text evidence="3">Putative oxidoreductase.</text>
</comment>
<dbReference type="AlphaFoldDB" id="A0AAW2G264"/>
<evidence type="ECO:0000256" key="4">
    <source>
        <dbReference type="RuleBase" id="RU000363"/>
    </source>
</evidence>
<dbReference type="InterPro" id="IPR002347">
    <property type="entry name" value="SDR_fam"/>
</dbReference>
<name>A0AAW2G264_9HYME</name>
<dbReference type="GO" id="GO:0016020">
    <property type="term" value="C:membrane"/>
    <property type="evidence" value="ECO:0007669"/>
    <property type="project" value="TreeGrafter"/>
</dbReference>
<evidence type="ECO:0000256" key="1">
    <source>
        <dbReference type="ARBA" id="ARBA00006484"/>
    </source>
</evidence>
<dbReference type="InterPro" id="IPR020904">
    <property type="entry name" value="Sc_DH/Rdtase_CS"/>
</dbReference>
<accession>A0AAW2G264</accession>
<dbReference type="SUPFAM" id="SSF51735">
    <property type="entry name" value="NAD(P)-binding Rossmann-fold domains"/>
    <property type="match status" value="1"/>
</dbReference>
<evidence type="ECO:0000256" key="3">
    <source>
        <dbReference type="ARBA" id="ARBA00037096"/>
    </source>
</evidence>
<dbReference type="PRINTS" id="PR00081">
    <property type="entry name" value="GDHRDH"/>
</dbReference>
<dbReference type="PANTHER" id="PTHR44196:SF1">
    <property type="entry name" value="DEHYDROGENASE_REDUCTASE SDR FAMILY MEMBER 7B"/>
    <property type="match status" value="1"/>
</dbReference>
<gene>
    <name evidence="5" type="ORF">PUN28_008111</name>
</gene>
<dbReference type="Gene3D" id="3.40.50.720">
    <property type="entry name" value="NAD(P)-binding Rossmann-like Domain"/>
    <property type="match status" value="1"/>
</dbReference>
<evidence type="ECO:0000313" key="6">
    <source>
        <dbReference type="Proteomes" id="UP001430953"/>
    </source>
</evidence>
<sequence>MITGASSGLGEALAHTFYSVGCRIILVSRRKKELERVKNDLMNTHQTVPTYPPVILELDLTEINNLKDEVIKAIMIHGRIDILINNAGISYRGEVIDTNVDVDIKVMLSNYFSQVALSKIVLPYMIEQQSGHIIGVSSVQGRIAIPFRSAYAASKHALQAWYDTARAELSDKNIKFTVVSPGYIKTALSLNAVTGDGQVYGVMDKATASGFEPKYVAECILKSVLKQEKDVIISPFTPKCAIVLRVLFPSLYFWIMQKRARKLERDN</sequence>
<protein>
    <recommendedName>
        <fullName evidence="7">Dehydrogenase/reductase SDR family protein 7-like</fullName>
    </recommendedName>
</protein>
<dbReference type="Pfam" id="PF00106">
    <property type="entry name" value="adh_short"/>
    <property type="match status" value="1"/>
</dbReference>
<dbReference type="GO" id="GO:0016491">
    <property type="term" value="F:oxidoreductase activity"/>
    <property type="evidence" value="ECO:0007669"/>
    <property type="project" value="UniProtKB-KW"/>
</dbReference>
<dbReference type="InterPro" id="IPR036291">
    <property type="entry name" value="NAD(P)-bd_dom_sf"/>
</dbReference>
<evidence type="ECO:0000313" key="5">
    <source>
        <dbReference type="EMBL" id="KAL0120222.1"/>
    </source>
</evidence>
<dbReference type="Proteomes" id="UP001430953">
    <property type="component" value="Unassembled WGS sequence"/>
</dbReference>
<comment type="similarity">
    <text evidence="1 4">Belongs to the short-chain dehydrogenases/reductases (SDR) family.</text>
</comment>
<dbReference type="EMBL" id="JADYXP020000007">
    <property type="protein sequence ID" value="KAL0120222.1"/>
    <property type="molecule type" value="Genomic_DNA"/>
</dbReference>
<evidence type="ECO:0000256" key="2">
    <source>
        <dbReference type="ARBA" id="ARBA00023002"/>
    </source>
</evidence>
<evidence type="ECO:0008006" key="7">
    <source>
        <dbReference type="Google" id="ProtNLM"/>
    </source>
</evidence>
<organism evidence="5 6">
    <name type="scientific">Cardiocondyla obscurior</name>
    <dbReference type="NCBI Taxonomy" id="286306"/>
    <lineage>
        <taxon>Eukaryota</taxon>
        <taxon>Metazoa</taxon>
        <taxon>Ecdysozoa</taxon>
        <taxon>Arthropoda</taxon>
        <taxon>Hexapoda</taxon>
        <taxon>Insecta</taxon>
        <taxon>Pterygota</taxon>
        <taxon>Neoptera</taxon>
        <taxon>Endopterygota</taxon>
        <taxon>Hymenoptera</taxon>
        <taxon>Apocrita</taxon>
        <taxon>Aculeata</taxon>
        <taxon>Formicoidea</taxon>
        <taxon>Formicidae</taxon>
        <taxon>Myrmicinae</taxon>
        <taxon>Cardiocondyla</taxon>
    </lineage>
</organism>
<reference evidence="5 6" key="1">
    <citation type="submission" date="2023-03" db="EMBL/GenBank/DDBJ databases">
        <title>High recombination rates correlate with genetic variation in Cardiocondyla obscurior ants.</title>
        <authorList>
            <person name="Errbii M."/>
        </authorList>
    </citation>
    <scope>NUCLEOTIDE SEQUENCE [LARGE SCALE GENOMIC DNA]</scope>
    <source>
        <strain evidence="5">Alpha-2009</strain>
        <tissue evidence="5">Whole body</tissue>
    </source>
</reference>
<keyword evidence="2" id="KW-0560">Oxidoreductase</keyword>
<keyword evidence="6" id="KW-1185">Reference proteome</keyword>
<dbReference type="PANTHER" id="PTHR44196">
    <property type="entry name" value="DEHYDROGENASE/REDUCTASE SDR FAMILY MEMBER 7B"/>
    <property type="match status" value="1"/>
</dbReference>
<dbReference type="PRINTS" id="PR00080">
    <property type="entry name" value="SDRFAMILY"/>
</dbReference>
<dbReference type="PROSITE" id="PS00061">
    <property type="entry name" value="ADH_SHORT"/>
    <property type="match status" value="1"/>
</dbReference>